<gene>
    <name evidence="1" type="ORF">T4A_7191</name>
</gene>
<accession>A0A0V1DML1</accession>
<dbReference type="AlphaFoldDB" id="A0A0V1DML1"/>
<evidence type="ECO:0000313" key="1">
    <source>
        <dbReference type="EMBL" id="KRY62718.1"/>
    </source>
</evidence>
<dbReference type="Proteomes" id="UP000054632">
    <property type="component" value="Unassembled WGS sequence"/>
</dbReference>
<protein>
    <submittedName>
        <fullName evidence="1">Uncharacterized protein</fullName>
    </submittedName>
</protein>
<proteinExistence type="predicted"/>
<evidence type="ECO:0000313" key="2">
    <source>
        <dbReference type="Proteomes" id="UP000054632"/>
    </source>
</evidence>
<comment type="caution">
    <text evidence="1">The sequence shown here is derived from an EMBL/GenBank/DDBJ whole genome shotgun (WGS) entry which is preliminary data.</text>
</comment>
<dbReference type="EMBL" id="JYDR01001944">
    <property type="protein sequence ID" value="KRY62718.1"/>
    <property type="molecule type" value="Genomic_DNA"/>
</dbReference>
<reference evidence="1 2" key="1">
    <citation type="submission" date="2015-01" db="EMBL/GenBank/DDBJ databases">
        <title>Evolution of Trichinella species and genotypes.</title>
        <authorList>
            <person name="Korhonen P.K."/>
            <person name="Edoardo P."/>
            <person name="Giuseppe L.R."/>
            <person name="Gasser R.B."/>
        </authorList>
    </citation>
    <scope>NUCLEOTIDE SEQUENCE [LARGE SCALE GENOMIC DNA]</scope>
    <source>
        <strain evidence="1">ISS13</strain>
    </source>
</reference>
<organism evidence="1 2">
    <name type="scientific">Trichinella pseudospiralis</name>
    <name type="common">Parasitic roundworm</name>
    <dbReference type="NCBI Taxonomy" id="6337"/>
    <lineage>
        <taxon>Eukaryota</taxon>
        <taxon>Metazoa</taxon>
        <taxon>Ecdysozoa</taxon>
        <taxon>Nematoda</taxon>
        <taxon>Enoplea</taxon>
        <taxon>Dorylaimia</taxon>
        <taxon>Trichinellida</taxon>
        <taxon>Trichinellidae</taxon>
        <taxon>Trichinella</taxon>
    </lineage>
</organism>
<name>A0A0V1DML1_TRIPS</name>
<sequence length="50" mass="6127">MPALMSLKFHYNQFTGEYSQRRVIFQERRVSVENEIIEPSECFLYKRHCD</sequence>